<keyword evidence="5" id="KW-0378">Hydrolase</keyword>
<evidence type="ECO:0000256" key="3">
    <source>
        <dbReference type="ARBA" id="ARBA00022705"/>
    </source>
</evidence>
<dbReference type="GO" id="GO:0006260">
    <property type="term" value="P:DNA replication"/>
    <property type="evidence" value="ECO:0007669"/>
    <property type="project" value="UniProtKB-KW"/>
</dbReference>
<dbReference type="Pfam" id="PF17855">
    <property type="entry name" value="MCM_lid"/>
    <property type="match status" value="1"/>
</dbReference>
<dbReference type="SUPFAM" id="SSF50249">
    <property type="entry name" value="Nucleic acid-binding proteins"/>
    <property type="match status" value="1"/>
</dbReference>
<reference evidence="12" key="1">
    <citation type="journal article" date="2014" name="Int. J. Syst. Evol. Microbiol.">
        <title>Complete genome sequence of Corynebacterium casei LMG S-19264T (=DSM 44701T), isolated from a smear-ripened cheese.</title>
        <authorList>
            <consortium name="US DOE Joint Genome Institute (JGI-PGF)"/>
            <person name="Walter F."/>
            <person name="Albersmeier A."/>
            <person name="Kalinowski J."/>
            <person name="Ruckert C."/>
        </authorList>
    </citation>
    <scope>NUCLEOTIDE SEQUENCE</scope>
    <source>
        <strain evidence="12">JCM 19018</strain>
    </source>
</reference>
<evidence type="ECO:0000256" key="7">
    <source>
        <dbReference type="ARBA" id="ARBA00022840"/>
    </source>
</evidence>
<organism evidence="12 13">
    <name type="scientific">Haloarcula sebkhae</name>
    <dbReference type="NCBI Taxonomy" id="932660"/>
    <lineage>
        <taxon>Archaea</taxon>
        <taxon>Methanobacteriati</taxon>
        <taxon>Methanobacteriota</taxon>
        <taxon>Stenosarchaea group</taxon>
        <taxon>Halobacteria</taxon>
        <taxon>Halobacteriales</taxon>
        <taxon>Haloarculaceae</taxon>
        <taxon>Haloarcula</taxon>
    </lineage>
</organism>
<evidence type="ECO:0000259" key="11">
    <source>
        <dbReference type="PROSITE" id="PS50051"/>
    </source>
</evidence>
<gene>
    <name evidence="12" type="ORF">GCM10009067_05710</name>
</gene>
<protein>
    <recommendedName>
        <fullName evidence="2">DNA helicase</fullName>
        <ecNumber evidence="2">3.6.4.12</ecNumber>
    </recommendedName>
</protein>
<dbReference type="GO" id="GO:0017116">
    <property type="term" value="F:single-stranded DNA helicase activity"/>
    <property type="evidence" value="ECO:0007669"/>
    <property type="project" value="TreeGrafter"/>
</dbReference>
<dbReference type="SUPFAM" id="SSF52540">
    <property type="entry name" value="P-loop containing nucleoside triphosphate hydrolases"/>
    <property type="match status" value="1"/>
</dbReference>
<evidence type="ECO:0000313" key="13">
    <source>
        <dbReference type="Proteomes" id="UP000614221"/>
    </source>
</evidence>
<dbReference type="InterPro" id="IPR027417">
    <property type="entry name" value="P-loop_NTPase"/>
</dbReference>
<name>A0A830EFN2_9EURY</name>
<dbReference type="Pfam" id="PF17207">
    <property type="entry name" value="MCM_OB"/>
    <property type="match status" value="1"/>
</dbReference>
<dbReference type="PRINTS" id="PR01657">
    <property type="entry name" value="MCMFAMILY"/>
</dbReference>
<sequence>MPENHELTEELIQFFRDYYPEEIAQLAQRYPREQKSLHVDYDDLYRFDPDLADDVRNHPKEMQEHLEEALRLYDLPVAVELNNAHVRIYNLPEMHVFDPSGVSRHENIGQLLDIRGQVQKVSDVKPRLTEAVWECQRCGTQTEIPQHGESLQEPHECQGCERQGPFSLDARASSWIDHQYARIQQPPEKTNGGEAQSVDAHLEEDLIEVFDAGDRVVLTGILDIEEPGADQGLDFDTNLDARSVVKEESDYDDVNVDEYIDEIEAIANGEHGDPYQLLVDSINPKHRGDEHVKLAVALQLFGGWAHEYPDGSRDRGDWHMLLLGDPGCGKSTFLRYVDQIAPRSTYASGKGATAAGMTAAAVSDDFGDTEWGLEAGALVLADGGTACVDEIDKMQSDAVSSMHDALESQQVHVNKAGINATLNARTSLLAAGNPKDGRFKRYRPKGEQIDMGPTLLSRFDLMFMVSDEPDREDDADVVEHMVQSRQAAGRHTRGEELSEEEQERVEPAIDRSVMRAYVAHAKQTCRPIIEDNEVAERLKQFFIEFRAGTGEQDDDSPIPVTFRKVEAIQRLAESSARVRLSDTVEIGDVERAIKLVTKSMKQVGYDPESGEFDADIIETGQSKDQRERRETILTLVGELDGATVDDIAEKVQFEQELLKRDIGILKEAGRIYSMDGEIRKT</sequence>
<proteinExistence type="inferred from homology"/>
<reference evidence="12" key="2">
    <citation type="submission" date="2020-09" db="EMBL/GenBank/DDBJ databases">
        <authorList>
            <person name="Sun Q."/>
            <person name="Ohkuma M."/>
        </authorList>
    </citation>
    <scope>NUCLEOTIDE SEQUENCE</scope>
    <source>
        <strain evidence="12">JCM 19018</strain>
    </source>
</reference>
<dbReference type="InterPro" id="IPR036388">
    <property type="entry name" value="WH-like_DNA-bd_sf"/>
</dbReference>
<dbReference type="InterPro" id="IPR041562">
    <property type="entry name" value="MCM_lid"/>
</dbReference>
<evidence type="ECO:0000256" key="4">
    <source>
        <dbReference type="ARBA" id="ARBA00022741"/>
    </source>
</evidence>
<dbReference type="Gene3D" id="2.20.28.10">
    <property type="match status" value="1"/>
</dbReference>
<dbReference type="EC" id="3.6.4.12" evidence="2"/>
<dbReference type="InterPro" id="IPR012340">
    <property type="entry name" value="NA-bd_OB-fold"/>
</dbReference>
<evidence type="ECO:0000256" key="8">
    <source>
        <dbReference type="ARBA" id="ARBA00023125"/>
    </source>
</evidence>
<feature type="domain" description="MCM C-terminal AAA(+) ATPase" evidence="11">
    <location>
        <begin position="274"/>
        <end position="481"/>
    </location>
</feature>
<dbReference type="GO" id="GO:0003697">
    <property type="term" value="F:single-stranded DNA binding"/>
    <property type="evidence" value="ECO:0007669"/>
    <property type="project" value="TreeGrafter"/>
</dbReference>
<dbReference type="PROSITE" id="PS50051">
    <property type="entry name" value="MCM_2"/>
    <property type="match status" value="1"/>
</dbReference>
<evidence type="ECO:0000256" key="2">
    <source>
        <dbReference type="ARBA" id="ARBA00012551"/>
    </source>
</evidence>
<keyword evidence="7 9" id="KW-0067">ATP-binding</keyword>
<dbReference type="Pfam" id="PF14551">
    <property type="entry name" value="MCM_N"/>
    <property type="match status" value="1"/>
</dbReference>
<dbReference type="RefSeq" id="WP_188975194.1">
    <property type="nucleotide sequence ID" value="NZ_BMPD01000001.1"/>
</dbReference>
<comment type="similarity">
    <text evidence="1 9">Belongs to the MCM family.</text>
</comment>
<dbReference type="GO" id="GO:0016787">
    <property type="term" value="F:hydrolase activity"/>
    <property type="evidence" value="ECO:0007669"/>
    <property type="project" value="UniProtKB-KW"/>
</dbReference>
<dbReference type="EMBL" id="BMPD01000001">
    <property type="protein sequence ID" value="GGK56075.1"/>
    <property type="molecule type" value="Genomic_DNA"/>
</dbReference>
<keyword evidence="6" id="KW-0347">Helicase</keyword>
<evidence type="ECO:0000256" key="9">
    <source>
        <dbReference type="RuleBase" id="RU004070"/>
    </source>
</evidence>
<accession>A0A830EFN2</accession>
<evidence type="ECO:0000256" key="5">
    <source>
        <dbReference type="ARBA" id="ARBA00022801"/>
    </source>
</evidence>
<dbReference type="InterPro" id="IPR033762">
    <property type="entry name" value="MCM_OB"/>
</dbReference>
<dbReference type="FunFam" id="3.40.50.300:FF:002469">
    <property type="entry name" value="Cell division control protein 21"/>
    <property type="match status" value="1"/>
</dbReference>
<evidence type="ECO:0000256" key="10">
    <source>
        <dbReference type="SAM" id="MobiDB-lite"/>
    </source>
</evidence>
<dbReference type="GO" id="GO:0005524">
    <property type="term" value="F:ATP binding"/>
    <property type="evidence" value="ECO:0007669"/>
    <property type="project" value="UniProtKB-KW"/>
</dbReference>
<dbReference type="Gene3D" id="2.40.50.140">
    <property type="entry name" value="Nucleic acid-binding proteins"/>
    <property type="match status" value="1"/>
</dbReference>
<evidence type="ECO:0000313" key="12">
    <source>
        <dbReference type="EMBL" id="GGK56075.1"/>
    </source>
</evidence>
<dbReference type="Pfam" id="PF00493">
    <property type="entry name" value="MCM"/>
    <property type="match status" value="1"/>
</dbReference>
<dbReference type="InterPro" id="IPR031327">
    <property type="entry name" value="MCM"/>
</dbReference>
<evidence type="ECO:0000256" key="1">
    <source>
        <dbReference type="ARBA" id="ARBA00008010"/>
    </source>
</evidence>
<feature type="region of interest" description="Disordered" evidence="10">
    <location>
        <begin position="485"/>
        <end position="504"/>
    </location>
</feature>
<dbReference type="GO" id="GO:0042555">
    <property type="term" value="C:MCM complex"/>
    <property type="evidence" value="ECO:0007669"/>
    <property type="project" value="TreeGrafter"/>
</dbReference>
<dbReference type="AlphaFoldDB" id="A0A830EFN2"/>
<keyword evidence="8 9" id="KW-0238">DNA-binding</keyword>
<evidence type="ECO:0000256" key="6">
    <source>
        <dbReference type="ARBA" id="ARBA00022806"/>
    </source>
</evidence>
<dbReference type="OrthoDB" id="6747at2157"/>
<dbReference type="Gene3D" id="3.40.50.300">
    <property type="entry name" value="P-loop containing nucleotide triphosphate hydrolases"/>
    <property type="match status" value="1"/>
</dbReference>
<dbReference type="InterPro" id="IPR001208">
    <property type="entry name" value="MCM_dom"/>
</dbReference>
<dbReference type="InterPro" id="IPR027925">
    <property type="entry name" value="MCM_N"/>
</dbReference>
<dbReference type="SMART" id="SM00350">
    <property type="entry name" value="MCM"/>
    <property type="match status" value="1"/>
</dbReference>
<dbReference type="PANTHER" id="PTHR11630">
    <property type="entry name" value="DNA REPLICATION LICENSING FACTOR MCM FAMILY MEMBER"/>
    <property type="match status" value="1"/>
</dbReference>
<dbReference type="PANTHER" id="PTHR11630:SF66">
    <property type="entry name" value="DNA REPLICATION LICENSING FACTOR MCM4"/>
    <property type="match status" value="1"/>
</dbReference>
<dbReference type="Gene3D" id="1.10.10.10">
    <property type="entry name" value="Winged helix-like DNA-binding domain superfamily/Winged helix DNA-binding domain"/>
    <property type="match status" value="1"/>
</dbReference>
<dbReference type="FunFam" id="2.20.28.10:FF:000003">
    <property type="entry name" value="DNA helicase"/>
    <property type="match status" value="1"/>
</dbReference>
<dbReference type="Proteomes" id="UP000614221">
    <property type="component" value="Unassembled WGS sequence"/>
</dbReference>
<keyword evidence="4 9" id="KW-0547">Nucleotide-binding</keyword>
<keyword evidence="3" id="KW-0235">DNA replication</keyword>
<comment type="caution">
    <text evidence="12">The sequence shown here is derived from an EMBL/GenBank/DDBJ whole genome shotgun (WGS) entry which is preliminary data.</text>
</comment>
<dbReference type="Gene3D" id="3.30.1640.10">
    <property type="entry name" value="mini-chromosome maintenance (MCM) complex, chain A, domain 1"/>
    <property type="match status" value="1"/>
</dbReference>